<evidence type="ECO:0000313" key="2">
    <source>
        <dbReference type="EnsemblMetazoa" id="ASIC021313-PA"/>
    </source>
</evidence>
<dbReference type="EnsemblMetazoa" id="ASIC021313-RA">
    <property type="protein sequence ID" value="ASIC021313-PA"/>
    <property type="gene ID" value="ASIC021313"/>
</dbReference>
<sequence length="152" mass="16576">MVKLAQIETKSRAGGDFTVKMLPLSYQTEHGYEEEGTTNGGRLARVGRGDFANSTIPQLLPSAGPEWNGSNFTTGEACMPPYVECVRTYSRTWWCVTNAPMLEGGLVGFFVMVAGWSGVFKALLAPSVCLLAVEKDVHLFCTPPEARRNGIR</sequence>
<name>A0A084WS24_ANOSI</name>
<protein>
    <submittedName>
        <fullName evidence="1 2">Uncharacterized protein</fullName>
    </submittedName>
</protein>
<accession>A0A084WS24</accession>
<dbReference type="EMBL" id="KE525409">
    <property type="protein sequence ID" value="KFB53018.1"/>
    <property type="molecule type" value="Genomic_DNA"/>
</dbReference>
<dbReference type="Proteomes" id="UP000030765">
    <property type="component" value="Unassembled WGS sequence"/>
</dbReference>
<evidence type="ECO:0000313" key="1">
    <source>
        <dbReference type="EMBL" id="KFB53018.1"/>
    </source>
</evidence>
<organism evidence="1">
    <name type="scientific">Anopheles sinensis</name>
    <name type="common">Mosquito</name>
    <dbReference type="NCBI Taxonomy" id="74873"/>
    <lineage>
        <taxon>Eukaryota</taxon>
        <taxon>Metazoa</taxon>
        <taxon>Ecdysozoa</taxon>
        <taxon>Arthropoda</taxon>
        <taxon>Hexapoda</taxon>
        <taxon>Insecta</taxon>
        <taxon>Pterygota</taxon>
        <taxon>Neoptera</taxon>
        <taxon>Endopterygota</taxon>
        <taxon>Diptera</taxon>
        <taxon>Nematocera</taxon>
        <taxon>Culicoidea</taxon>
        <taxon>Culicidae</taxon>
        <taxon>Anophelinae</taxon>
        <taxon>Anopheles</taxon>
    </lineage>
</organism>
<reference evidence="2" key="2">
    <citation type="submission" date="2020-05" db="UniProtKB">
        <authorList>
            <consortium name="EnsemblMetazoa"/>
        </authorList>
    </citation>
    <scope>IDENTIFICATION</scope>
</reference>
<dbReference type="VEuPathDB" id="VectorBase:ASIC021313"/>
<dbReference type="AlphaFoldDB" id="A0A084WS24"/>
<evidence type="ECO:0000313" key="3">
    <source>
        <dbReference type="Proteomes" id="UP000030765"/>
    </source>
</evidence>
<gene>
    <name evidence="1" type="ORF">ZHAS_00021313</name>
</gene>
<keyword evidence="3" id="KW-1185">Reference proteome</keyword>
<dbReference type="EMBL" id="ATLV01026314">
    <property type="status" value="NOT_ANNOTATED_CDS"/>
    <property type="molecule type" value="Genomic_DNA"/>
</dbReference>
<proteinExistence type="predicted"/>
<reference evidence="1 3" key="1">
    <citation type="journal article" date="2014" name="BMC Genomics">
        <title>Genome sequence of Anopheles sinensis provides insight into genetics basis of mosquito competence for malaria parasites.</title>
        <authorList>
            <person name="Zhou D."/>
            <person name="Zhang D."/>
            <person name="Ding G."/>
            <person name="Shi L."/>
            <person name="Hou Q."/>
            <person name="Ye Y."/>
            <person name="Xu Y."/>
            <person name="Zhou H."/>
            <person name="Xiong C."/>
            <person name="Li S."/>
            <person name="Yu J."/>
            <person name="Hong S."/>
            <person name="Yu X."/>
            <person name="Zou P."/>
            <person name="Chen C."/>
            <person name="Chang X."/>
            <person name="Wang W."/>
            <person name="Lv Y."/>
            <person name="Sun Y."/>
            <person name="Ma L."/>
            <person name="Shen B."/>
            <person name="Zhu C."/>
        </authorList>
    </citation>
    <scope>NUCLEOTIDE SEQUENCE [LARGE SCALE GENOMIC DNA]</scope>
</reference>